<evidence type="ECO:0000313" key="2">
    <source>
        <dbReference type="EMBL" id="KYP56402.1"/>
    </source>
</evidence>
<feature type="domain" description="Integrase zinc-binding" evidence="1">
    <location>
        <begin position="101"/>
        <end position="157"/>
    </location>
</feature>
<dbReference type="EMBL" id="CM003613">
    <property type="protein sequence ID" value="KYP56402.1"/>
    <property type="molecule type" value="Genomic_DNA"/>
</dbReference>
<dbReference type="Proteomes" id="UP000075243">
    <property type="component" value="Chromosome 11"/>
</dbReference>
<evidence type="ECO:0000259" key="1">
    <source>
        <dbReference type="Pfam" id="PF17921"/>
    </source>
</evidence>
<keyword evidence="3" id="KW-1185">Reference proteome</keyword>
<accession>A0A151SNU0</accession>
<organism evidence="2 3">
    <name type="scientific">Cajanus cajan</name>
    <name type="common">Pigeon pea</name>
    <name type="synonym">Cajanus indicus</name>
    <dbReference type="NCBI Taxonomy" id="3821"/>
    <lineage>
        <taxon>Eukaryota</taxon>
        <taxon>Viridiplantae</taxon>
        <taxon>Streptophyta</taxon>
        <taxon>Embryophyta</taxon>
        <taxon>Tracheophyta</taxon>
        <taxon>Spermatophyta</taxon>
        <taxon>Magnoliopsida</taxon>
        <taxon>eudicotyledons</taxon>
        <taxon>Gunneridae</taxon>
        <taxon>Pentapetalae</taxon>
        <taxon>rosids</taxon>
        <taxon>fabids</taxon>
        <taxon>Fabales</taxon>
        <taxon>Fabaceae</taxon>
        <taxon>Papilionoideae</taxon>
        <taxon>50 kb inversion clade</taxon>
        <taxon>NPAAA clade</taxon>
        <taxon>indigoferoid/millettioid clade</taxon>
        <taxon>Phaseoleae</taxon>
        <taxon>Cajanus</taxon>
    </lineage>
</organism>
<dbReference type="Gramene" id="C.cajan_02577.t">
    <property type="protein sequence ID" value="C.cajan_02577.t"/>
    <property type="gene ID" value="C.cajan_02577"/>
</dbReference>
<reference evidence="2 3" key="1">
    <citation type="journal article" date="2012" name="Nat. Biotechnol.">
        <title>Draft genome sequence of pigeonpea (Cajanus cajan), an orphan legume crop of resource-poor farmers.</title>
        <authorList>
            <person name="Varshney R.K."/>
            <person name="Chen W."/>
            <person name="Li Y."/>
            <person name="Bharti A.K."/>
            <person name="Saxena R.K."/>
            <person name="Schlueter J.A."/>
            <person name="Donoghue M.T."/>
            <person name="Azam S."/>
            <person name="Fan G."/>
            <person name="Whaley A.M."/>
            <person name="Farmer A.D."/>
            <person name="Sheridan J."/>
            <person name="Iwata A."/>
            <person name="Tuteja R."/>
            <person name="Penmetsa R.V."/>
            <person name="Wu W."/>
            <person name="Upadhyaya H.D."/>
            <person name="Yang S.P."/>
            <person name="Shah T."/>
            <person name="Saxena K.B."/>
            <person name="Michael T."/>
            <person name="McCombie W.R."/>
            <person name="Yang B."/>
            <person name="Zhang G."/>
            <person name="Yang H."/>
            <person name="Wang J."/>
            <person name="Spillane C."/>
            <person name="Cook D.R."/>
            <person name="May G.D."/>
            <person name="Xu X."/>
            <person name="Jackson S.A."/>
        </authorList>
    </citation>
    <scope>NUCLEOTIDE SEQUENCE [LARGE SCALE GENOMIC DNA]</scope>
    <source>
        <strain evidence="3">cv. Asha</strain>
    </source>
</reference>
<dbReference type="InterPro" id="IPR050951">
    <property type="entry name" value="Retrovirus_Pol_polyprotein"/>
</dbReference>
<gene>
    <name evidence="2" type="ORF">KK1_002640</name>
</gene>
<evidence type="ECO:0000313" key="3">
    <source>
        <dbReference type="Proteomes" id="UP000075243"/>
    </source>
</evidence>
<protein>
    <submittedName>
        <fullName evidence="2">Retrotransposable element Tf2</fullName>
    </submittedName>
</protein>
<name>A0A151SNU0_CAJCA</name>
<dbReference type="Pfam" id="PF17921">
    <property type="entry name" value="Integrase_H2C2"/>
    <property type="match status" value="1"/>
</dbReference>
<dbReference type="PANTHER" id="PTHR37984">
    <property type="entry name" value="PROTEIN CBG26694"/>
    <property type="match status" value="1"/>
</dbReference>
<dbReference type="Gene3D" id="1.10.340.70">
    <property type="match status" value="1"/>
</dbReference>
<sequence length="159" mass="18599">KELNMRQRRWLKFLKDYDFDLSCHLGKANVVTDALSRKSPQLSSLMIRKMDLLAQFRDLSLTYPFLMNQVEKFSRSIDNPFRVGVDVVLKFKNKIRVLSNPKFRKMILEEGHKSTLSIHLGATKMYKSGAAEVWWPKVKRGVEEFVYSCVVCQKSKVEH</sequence>
<dbReference type="PANTHER" id="PTHR37984:SF5">
    <property type="entry name" value="PROTEIN NYNRIN-LIKE"/>
    <property type="match status" value="1"/>
</dbReference>
<dbReference type="InterPro" id="IPR041588">
    <property type="entry name" value="Integrase_H2C2"/>
</dbReference>
<feature type="non-terminal residue" evidence="2">
    <location>
        <position position="1"/>
    </location>
</feature>
<dbReference type="AlphaFoldDB" id="A0A151SNU0"/>
<proteinExistence type="predicted"/>